<evidence type="ECO:0000256" key="2">
    <source>
        <dbReference type="ARBA" id="ARBA00022723"/>
    </source>
</evidence>
<dbReference type="Proteomes" id="UP000450917">
    <property type="component" value="Unassembled WGS sequence"/>
</dbReference>
<accession>A0A7X2Z7Y7</accession>
<dbReference type="InterPro" id="IPR011234">
    <property type="entry name" value="Fumarylacetoacetase-like_C"/>
</dbReference>
<dbReference type="InterPro" id="IPR036663">
    <property type="entry name" value="Fumarylacetoacetase_C_sf"/>
</dbReference>
<dbReference type="EMBL" id="WNZX01000002">
    <property type="protein sequence ID" value="MUG70004.1"/>
    <property type="molecule type" value="Genomic_DNA"/>
</dbReference>
<dbReference type="Gene3D" id="3.90.850.10">
    <property type="entry name" value="Fumarylacetoacetase-like, C-terminal domain"/>
    <property type="match status" value="1"/>
</dbReference>
<sequence length="224" mass="24702">MIEDGGNSLSESNLLVYSNIRNIYCVGRNYASFAVEMGNKLSENPIVFVKPTHSLEPMNGNVVSLSGKHGEVNCEAELVLHIGKDYESGIQVNELVDKVTIGIDFTYRNVLNEVKQKGQPWLPAKGFRSSCTLGDFRAITGEKDLQHDFKLKKNGETLQVGNVKQMMFTLQTLIEFIAENYGLGKGDLIYTGTPEGIGKLQNNDTLEVLWGEESLGSCHIALLS</sequence>
<feature type="domain" description="Fumarylacetoacetase-like C-terminal" evidence="3">
    <location>
        <begin position="23"/>
        <end position="210"/>
    </location>
</feature>
<name>A0A7X2Z7Y7_9BACL</name>
<keyword evidence="4" id="KW-0378">Hydrolase</keyword>
<organism evidence="4 5">
    <name type="scientific">Paenibacillus validus</name>
    <dbReference type="NCBI Taxonomy" id="44253"/>
    <lineage>
        <taxon>Bacteria</taxon>
        <taxon>Bacillati</taxon>
        <taxon>Bacillota</taxon>
        <taxon>Bacilli</taxon>
        <taxon>Bacillales</taxon>
        <taxon>Paenibacillaceae</taxon>
        <taxon>Paenibacillus</taxon>
    </lineage>
</organism>
<dbReference type="SUPFAM" id="SSF56529">
    <property type="entry name" value="FAH"/>
    <property type="match status" value="1"/>
</dbReference>
<keyword evidence="5" id="KW-1185">Reference proteome</keyword>
<keyword evidence="2" id="KW-0479">Metal-binding</keyword>
<evidence type="ECO:0000256" key="1">
    <source>
        <dbReference type="ARBA" id="ARBA00010211"/>
    </source>
</evidence>
<comment type="similarity">
    <text evidence="1">Belongs to the FAH family.</text>
</comment>
<dbReference type="Pfam" id="PF01557">
    <property type="entry name" value="FAA_hydrolase"/>
    <property type="match status" value="1"/>
</dbReference>
<evidence type="ECO:0000313" key="5">
    <source>
        <dbReference type="Proteomes" id="UP000450917"/>
    </source>
</evidence>
<comment type="caution">
    <text evidence="4">The sequence shown here is derived from an EMBL/GenBank/DDBJ whole genome shotgun (WGS) entry which is preliminary data.</text>
</comment>
<protein>
    <submittedName>
        <fullName evidence="4">FAA hydrolase family protein</fullName>
    </submittedName>
</protein>
<evidence type="ECO:0000259" key="3">
    <source>
        <dbReference type="Pfam" id="PF01557"/>
    </source>
</evidence>
<dbReference type="PANTHER" id="PTHR11820">
    <property type="entry name" value="ACYLPYRUVASE"/>
    <property type="match status" value="1"/>
</dbReference>
<dbReference type="PANTHER" id="PTHR11820:SF7">
    <property type="entry name" value="ACYLPYRUVASE FAHD1, MITOCHONDRIAL"/>
    <property type="match status" value="1"/>
</dbReference>
<dbReference type="GO" id="GO:0046872">
    <property type="term" value="F:metal ion binding"/>
    <property type="evidence" value="ECO:0007669"/>
    <property type="project" value="UniProtKB-KW"/>
</dbReference>
<gene>
    <name evidence="4" type="ORF">GNP93_04860</name>
</gene>
<dbReference type="AlphaFoldDB" id="A0A7X2Z7Y7"/>
<evidence type="ECO:0000313" key="4">
    <source>
        <dbReference type="EMBL" id="MUG70004.1"/>
    </source>
</evidence>
<dbReference type="GO" id="GO:0018773">
    <property type="term" value="F:acetylpyruvate hydrolase activity"/>
    <property type="evidence" value="ECO:0007669"/>
    <property type="project" value="TreeGrafter"/>
</dbReference>
<reference evidence="4 5" key="1">
    <citation type="submission" date="2019-11" db="EMBL/GenBank/DDBJ databases">
        <title>Draft genome sequences of five Paenibacillus species of dairy origin.</title>
        <authorList>
            <person name="Olajide A.M."/>
            <person name="Chen S."/>
            <person name="Lapointe G."/>
        </authorList>
    </citation>
    <scope>NUCLEOTIDE SEQUENCE [LARGE SCALE GENOMIC DNA]</scope>
    <source>
        <strain evidence="4 5">2CS3</strain>
    </source>
</reference>
<proteinExistence type="inferred from homology"/>